<evidence type="ECO:0000256" key="1">
    <source>
        <dbReference type="SAM" id="MobiDB-lite"/>
    </source>
</evidence>
<feature type="region of interest" description="Disordered" evidence="1">
    <location>
        <begin position="406"/>
        <end position="472"/>
    </location>
</feature>
<feature type="compositionally biased region" description="Polar residues" evidence="1">
    <location>
        <begin position="426"/>
        <end position="435"/>
    </location>
</feature>
<name>A0AAV0C6G5_9ASTE</name>
<keyword evidence="4" id="KW-1185">Reference proteome</keyword>
<dbReference type="CDD" id="cd00303">
    <property type="entry name" value="retropepsin_like"/>
    <property type="match status" value="1"/>
</dbReference>
<feature type="compositionally biased region" description="Basic and acidic residues" evidence="1">
    <location>
        <begin position="443"/>
        <end position="469"/>
    </location>
</feature>
<dbReference type="InterPro" id="IPR021109">
    <property type="entry name" value="Peptidase_aspartic_dom_sf"/>
</dbReference>
<dbReference type="PANTHER" id="PTHR33067:SF31">
    <property type="entry name" value="RNA-DIRECTED DNA POLYMERASE"/>
    <property type="match status" value="1"/>
</dbReference>
<sequence>MPSGEIEEQDSILYPGVDAANFEIKPALISLVSANKFGGSKNEDPTSHVKQFLRVLQTLKLNGASVDAIRLRLFPFSLRDEALSWLNSKPSGYFNTWEKLHRDFMKEFYPPSKASKMKKLIQQFRQQPSESLYESWKRFKDLQVQYPHHNMSMGDLIVSFYEGLHDNSKIVVDASANGAFMELDPQTGKEMLEKICNNSASWYSERSTQKLGAGIYEVDQTTALTAKVDSLTNMIQKLTEKQSSSTSSTSTNPSSSLAQVLFCELCGGGHSFKECNLLELTQNVPSGPTVEQADAIYGRPQVPYQGNYNPQGKTHPGFSWSNPSGATNSPYPSKPTPPGFQNQQGYPPQQQLPPPPQQQQFVGVNDFQRMMQGITNQFSQLTAQLNQIQAHNKMLESQIASFASPSTSKAQGKLPAYSEHPRENVSAITTRSGKQLSDPPLVVEKEKIPEKETSPLKENNEEDLNSHSHEGKKKVVQPYVPPLPFPHRAKKNTIDERRDKFLKWIGQLNTTIPLLDALKHMPSYSKFLKEILSNKKKFEEKATVAMSEGSSAIIQKKLPEKLKDPGSFTIPCIIGGFMVNKALCDLGASVSLIPYSMSKRLSLGIPKATSMTIQLADRSVKYPVGILEDIPVQVGKYFIPCDFVVLDMDEDERVPVILGRPFLATAGAIIDVKKGTLKIEVGDERVEFNIFQTTKNPACVESCWRVDIADESVIDFMGFFHKDPMEVCVVEEVKKDHEDEELVERVKKKESCKSFHEGKEVKKRRKGGKLLSVAKELRNILKERTQRRNSLFDWIILRMSKPIR</sequence>
<dbReference type="Pfam" id="PF13650">
    <property type="entry name" value="Asp_protease_2"/>
    <property type="match status" value="1"/>
</dbReference>
<evidence type="ECO:0000313" key="3">
    <source>
        <dbReference type="EMBL" id="CAH9064555.1"/>
    </source>
</evidence>
<protein>
    <recommendedName>
        <fullName evidence="2">Retrotransposon gag domain-containing protein</fullName>
    </recommendedName>
</protein>
<organism evidence="3 4">
    <name type="scientific">Cuscuta epithymum</name>
    <dbReference type="NCBI Taxonomy" id="186058"/>
    <lineage>
        <taxon>Eukaryota</taxon>
        <taxon>Viridiplantae</taxon>
        <taxon>Streptophyta</taxon>
        <taxon>Embryophyta</taxon>
        <taxon>Tracheophyta</taxon>
        <taxon>Spermatophyta</taxon>
        <taxon>Magnoliopsida</taxon>
        <taxon>eudicotyledons</taxon>
        <taxon>Gunneridae</taxon>
        <taxon>Pentapetalae</taxon>
        <taxon>asterids</taxon>
        <taxon>lamiids</taxon>
        <taxon>Solanales</taxon>
        <taxon>Convolvulaceae</taxon>
        <taxon>Cuscuteae</taxon>
        <taxon>Cuscuta</taxon>
        <taxon>Cuscuta subgen. Cuscuta</taxon>
    </lineage>
</organism>
<feature type="region of interest" description="Disordered" evidence="1">
    <location>
        <begin position="301"/>
        <end position="360"/>
    </location>
</feature>
<evidence type="ECO:0000313" key="4">
    <source>
        <dbReference type="Proteomes" id="UP001152523"/>
    </source>
</evidence>
<feature type="compositionally biased region" description="Low complexity" evidence="1">
    <location>
        <begin position="339"/>
        <end position="349"/>
    </location>
</feature>
<reference evidence="3" key="1">
    <citation type="submission" date="2022-07" db="EMBL/GenBank/DDBJ databases">
        <authorList>
            <person name="Macas J."/>
            <person name="Novak P."/>
            <person name="Neumann P."/>
        </authorList>
    </citation>
    <scope>NUCLEOTIDE SEQUENCE</scope>
</reference>
<proteinExistence type="predicted"/>
<dbReference type="PANTHER" id="PTHR33067">
    <property type="entry name" value="RNA-DIRECTED DNA POLYMERASE-RELATED"/>
    <property type="match status" value="1"/>
</dbReference>
<comment type="caution">
    <text evidence="3">The sequence shown here is derived from an EMBL/GenBank/DDBJ whole genome shotgun (WGS) entry which is preliminary data.</text>
</comment>
<dbReference type="SUPFAM" id="SSF50630">
    <property type="entry name" value="Acid proteases"/>
    <property type="match status" value="1"/>
</dbReference>
<dbReference type="InterPro" id="IPR005162">
    <property type="entry name" value="Retrotrans_gag_dom"/>
</dbReference>
<dbReference type="AlphaFoldDB" id="A0AAV0C6G5"/>
<gene>
    <name evidence="3" type="ORF">CEPIT_LOCUS2139</name>
</gene>
<feature type="compositionally biased region" description="Polar residues" evidence="1">
    <location>
        <begin position="319"/>
        <end position="331"/>
    </location>
</feature>
<dbReference type="Pfam" id="PF03732">
    <property type="entry name" value="Retrotrans_gag"/>
    <property type="match status" value="1"/>
</dbReference>
<evidence type="ECO:0000259" key="2">
    <source>
        <dbReference type="Pfam" id="PF03732"/>
    </source>
</evidence>
<feature type="domain" description="Retrotransposon gag" evidence="2">
    <location>
        <begin position="72"/>
        <end position="165"/>
    </location>
</feature>
<accession>A0AAV0C6G5</accession>
<dbReference type="EMBL" id="CAMAPF010000011">
    <property type="protein sequence ID" value="CAH9064555.1"/>
    <property type="molecule type" value="Genomic_DNA"/>
</dbReference>
<dbReference type="Proteomes" id="UP001152523">
    <property type="component" value="Unassembled WGS sequence"/>
</dbReference>
<dbReference type="Gene3D" id="2.40.70.10">
    <property type="entry name" value="Acid Proteases"/>
    <property type="match status" value="1"/>
</dbReference>